<dbReference type="PANTHER" id="PTHR11820">
    <property type="entry name" value="ACYLPYRUVASE"/>
    <property type="match status" value="1"/>
</dbReference>
<keyword evidence="1" id="KW-0479">Metal-binding</keyword>
<organism evidence="3 4">
    <name type="scientific">candidate division WOR-1 bacterium RIFOXYB2_FULL_48_7</name>
    <dbReference type="NCBI Taxonomy" id="1802583"/>
    <lineage>
        <taxon>Bacteria</taxon>
        <taxon>Bacillati</taxon>
        <taxon>Saganbacteria</taxon>
    </lineage>
</organism>
<dbReference type="InterPro" id="IPR011234">
    <property type="entry name" value="Fumarylacetoacetase-like_C"/>
</dbReference>
<dbReference type="GO" id="GO:0018773">
    <property type="term" value="F:acetylpyruvate hydrolase activity"/>
    <property type="evidence" value="ECO:0007669"/>
    <property type="project" value="TreeGrafter"/>
</dbReference>
<protein>
    <recommendedName>
        <fullName evidence="2">Fumarylacetoacetase-like C-terminal domain-containing protein</fullName>
    </recommendedName>
</protein>
<reference evidence="3 4" key="1">
    <citation type="journal article" date="2016" name="Nat. Commun.">
        <title>Thousands of microbial genomes shed light on interconnected biogeochemical processes in an aquifer system.</title>
        <authorList>
            <person name="Anantharaman K."/>
            <person name="Brown C.T."/>
            <person name="Hug L.A."/>
            <person name="Sharon I."/>
            <person name="Castelle C.J."/>
            <person name="Probst A.J."/>
            <person name="Thomas B.C."/>
            <person name="Singh A."/>
            <person name="Wilkins M.J."/>
            <person name="Karaoz U."/>
            <person name="Brodie E.L."/>
            <person name="Williams K.H."/>
            <person name="Hubbard S.S."/>
            <person name="Banfield J.F."/>
        </authorList>
    </citation>
    <scope>NUCLEOTIDE SEQUENCE [LARGE SCALE GENOMIC DNA]</scope>
</reference>
<evidence type="ECO:0000313" key="4">
    <source>
        <dbReference type="Proteomes" id="UP000178951"/>
    </source>
</evidence>
<dbReference type="GO" id="GO:0016853">
    <property type="term" value="F:isomerase activity"/>
    <property type="evidence" value="ECO:0007669"/>
    <property type="project" value="UniProtKB-ARBA"/>
</dbReference>
<feature type="domain" description="Fumarylacetoacetase-like C-terminal" evidence="2">
    <location>
        <begin position="6"/>
        <end position="200"/>
    </location>
</feature>
<comment type="caution">
    <text evidence="3">The sequence shown here is derived from an EMBL/GenBank/DDBJ whole genome shotgun (WGS) entry which is preliminary data.</text>
</comment>
<gene>
    <name evidence="3" type="ORF">A2311_05885</name>
</gene>
<evidence type="ECO:0000256" key="1">
    <source>
        <dbReference type="ARBA" id="ARBA00022723"/>
    </source>
</evidence>
<dbReference type="AlphaFoldDB" id="A0A1F4T9W4"/>
<dbReference type="STRING" id="1802583.A2311_05885"/>
<dbReference type="FunFam" id="3.90.850.10:FF:000002">
    <property type="entry name" value="2-hydroxyhepta-2,4-diene-1,7-dioate isomerase"/>
    <property type="match status" value="1"/>
</dbReference>
<dbReference type="EMBL" id="MEUF01000092">
    <property type="protein sequence ID" value="OGC29427.1"/>
    <property type="molecule type" value="Genomic_DNA"/>
</dbReference>
<dbReference type="GO" id="GO:0046872">
    <property type="term" value="F:metal ion binding"/>
    <property type="evidence" value="ECO:0007669"/>
    <property type="project" value="UniProtKB-KW"/>
</dbReference>
<proteinExistence type="predicted"/>
<dbReference type="PANTHER" id="PTHR11820:SF7">
    <property type="entry name" value="ACYLPYRUVASE FAHD1, MITOCHONDRIAL"/>
    <property type="match status" value="1"/>
</dbReference>
<dbReference type="Gene3D" id="3.90.850.10">
    <property type="entry name" value="Fumarylacetoacetase-like, C-terminal domain"/>
    <property type="match status" value="1"/>
</dbReference>
<evidence type="ECO:0000313" key="3">
    <source>
        <dbReference type="EMBL" id="OGC29427.1"/>
    </source>
</evidence>
<evidence type="ECO:0000259" key="2">
    <source>
        <dbReference type="Pfam" id="PF01557"/>
    </source>
</evidence>
<dbReference type="Pfam" id="PF01557">
    <property type="entry name" value="FAA_hydrolase"/>
    <property type="match status" value="1"/>
</dbReference>
<dbReference type="SUPFAM" id="SSF56529">
    <property type="entry name" value="FAH"/>
    <property type="match status" value="1"/>
</dbReference>
<dbReference type="InterPro" id="IPR036663">
    <property type="entry name" value="Fumarylacetoacetase_C_sf"/>
</dbReference>
<dbReference type="GO" id="GO:0019752">
    <property type="term" value="P:carboxylic acid metabolic process"/>
    <property type="evidence" value="ECO:0007669"/>
    <property type="project" value="UniProtKB-ARBA"/>
</dbReference>
<name>A0A1F4T9W4_UNCSA</name>
<sequence length="202" mass="21977">MYHPSKIICVGLNYRDHAAELAMPLPVTPIIFMKPPTTIIHENQAIIYPAQTNNLHYEAELGVVIKNRIKGITEAQAAENIAGFVCANDVTARDLQNQDGQWTRAKSFDTFCPLGSRPATGINPDDLGIKLLLNGQVKQQSRTSNMIFKVNYLVAFIASIMTLEPGDVIITGTPPGVGPMRPGDTVAVEIEGVGRLENRVLA</sequence>
<accession>A0A1F4T9W4</accession>
<dbReference type="Proteomes" id="UP000178951">
    <property type="component" value="Unassembled WGS sequence"/>
</dbReference>